<feature type="transmembrane region" description="Helical" evidence="11">
    <location>
        <begin position="18"/>
        <end position="35"/>
    </location>
</feature>
<feature type="transmembrane region" description="Helical" evidence="11">
    <location>
        <begin position="125"/>
        <end position="143"/>
    </location>
</feature>
<keyword evidence="14" id="KW-1185">Reference proteome</keyword>
<evidence type="ECO:0000256" key="7">
    <source>
        <dbReference type="ARBA" id="ARBA00022989"/>
    </source>
</evidence>
<keyword evidence="8 11" id="KW-0472">Membrane</keyword>
<comment type="caution">
    <text evidence="13">The sequence shown here is derived from an EMBL/GenBank/DDBJ whole genome shotgun (WGS) entry which is preliminary data.</text>
</comment>
<keyword evidence="7 11" id="KW-1133">Transmembrane helix</keyword>
<dbReference type="InterPro" id="IPR020846">
    <property type="entry name" value="MFS_dom"/>
</dbReference>
<reference evidence="13 14" key="1">
    <citation type="submission" date="2020-08" db="EMBL/GenBank/DDBJ databases">
        <title>Plant Genome Project.</title>
        <authorList>
            <person name="Zhang R.-G."/>
        </authorList>
    </citation>
    <scope>NUCLEOTIDE SEQUENCE [LARGE SCALE GENOMIC DNA]</scope>
    <source>
        <tissue evidence="13">Rhizome</tissue>
    </source>
</reference>
<feature type="region of interest" description="Disordered" evidence="10">
    <location>
        <begin position="491"/>
        <end position="511"/>
    </location>
</feature>
<evidence type="ECO:0000256" key="5">
    <source>
        <dbReference type="ARBA" id="ARBA00022692"/>
    </source>
</evidence>
<proteinExistence type="inferred from homology"/>
<dbReference type="Pfam" id="PF00083">
    <property type="entry name" value="Sugar_tr"/>
    <property type="match status" value="1"/>
</dbReference>
<gene>
    <name evidence="13" type="ORF">ZIOFF_067974</name>
</gene>
<dbReference type="InterPro" id="IPR045262">
    <property type="entry name" value="STP/PLT_plant"/>
</dbReference>
<dbReference type="FunFam" id="1.20.1250.20:FF:000025">
    <property type="entry name" value="probable polyol transporter 4"/>
    <property type="match status" value="1"/>
</dbReference>
<dbReference type="Proteomes" id="UP000734854">
    <property type="component" value="Unassembled WGS sequence"/>
</dbReference>
<feature type="transmembrane region" description="Helical" evidence="11">
    <location>
        <begin position="351"/>
        <end position="373"/>
    </location>
</feature>
<evidence type="ECO:0000256" key="9">
    <source>
        <dbReference type="RuleBase" id="RU003346"/>
    </source>
</evidence>
<dbReference type="GO" id="GO:0016020">
    <property type="term" value="C:membrane"/>
    <property type="evidence" value="ECO:0007669"/>
    <property type="project" value="UniProtKB-SubCell"/>
</dbReference>
<protein>
    <recommendedName>
        <fullName evidence="12">Major facilitator superfamily (MFS) profile domain-containing protein</fullName>
    </recommendedName>
</protein>
<evidence type="ECO:0000256" key="11">
    <source>
        <dbReference type="SAM" id="Phobius"/>
    </source>
</evidence>
<dbReference type="InterPro" id="IPR003663">
    <property type="entry name" value="Sugar/inositol_transpt"/>
</dbReference>
<dbReference type="Gene3D" id="1.20.1250.20">
    <property type="entry name" value="MFS general substrate transporter like domains"/>
    <property type="match status" value="1"/>
</dbReference>
<comment type="similarity">
    <text evidence="2 9">Belongs to the major facilitator superfamily. Sugar transporter (TC 2.A.1.1) family.</text>
</comment>
<evidence type="ECO:0000313" key="14">
    <source>
        <dbReference type="Proteomes" id="UP000734854"/>
    </source>
</evidence>
<dbReference type="EMBL" id="JACMSC010000019">
    <property type="protein sequence ID" value="KAG6474050.1"/>
    <property type="molecule type" value="Genomic_DNA"/>
</dbReference>
<dbReference type="GO" id="GO:0015293">
    <property type="term" value="F:symporter activity"/>
    <property type="evidence" value="ECO:0007669"/>
    <property type="project" value="UniProtKB-KW"/>
</dbReference>
<feature type="transmembrane region" description="Helical" evidence="11">
    <location>
        <begin position="447"/>
        <end position="468"/>
    </location>
</feature>
<evidence type="ECO:0000256" key="8">
    <source>
        <dbReference type="ARBA" id="ARBA00023136"/>
    </source>
</evidence>
<feature type="transmembrane region" description="Helical" evidence="11">
    <location>
        <begin position="155"/>
        <end position="176"/>
    </location>
</feature>
<keyword evidence="4" id="KW-0762">Sugar transport</keyword>
<feature type="transmembrane region" description="Helical" evidence="11">
    <location>
        <begin position="379"/>
        <end position="409"/>
    </location>
</feature>
<evidence type="ECO:0000259" key="12">
    <source>
        <dbReference type="PROSITE" id="PS50850"/>
    </source>
</evidence>
<sequence>MVESGLEIEIKKEKKNKYAFACSFIASFISILMGYGDNCLFFLYWCHELRHVIHPGRPQGVGHANPSSCRHPQRLRPHQVVDRRANLPSNRPPYDTIVVGAVIFFVGSVLMGLGLNFAMLLSGRCVAGIGVGYALMIAPVYSAEISSTSSRGLLSSLPEICISFGILSGYLANFVFGKLPLVYGWRAMLGVAAIPSIALAASVVMMPESPRWLVMQGRIKDARDILLRVSNSEEEAERRLGEIKVTVGIDKACSGDVVEVESKHHGEGVWREILHPTPAVRRVLIAAVGIHVFQHATGIEAVVLYSPRIFKKAGLVTKDQLFLATIAVGTFKMAFILLAVMLVDRVGRRKLFLGSLTGMMASLVGLGTVLTVVERAEERVVWAEVLCVVFVLSFVSSFSCGLGPVTWVYASEIFPLRLRAQGASLGVAINRLMNSAMSMSFISLYKAISIGGAFFLFASIGVFAWAFYYTCCPETKGRALEEEMAEVFSRPGEKKPEKKIPRSIHSVTNSI</sequence>
<dbReference type="NCBIfam" id="TIGR00879">
    <property type="entry name" value="SP"/>
    <property type="match status" value="1"/>
</dbReference>
<dbReference type="AlphaFoldDB" id="A0A8J5ET30"/>
<feature type="domain" description="Major facilitator superfamily (MFS) profile" evidence="12">
    <location>
        <begin position="23"/>
        <end position="476"/>
    </location>
</feature>
<dbReference type="InterPro" id="IPR005829">
    <property type="entry name" value="Sugar_transporter_CS"/>
</dbReference>
<evidence type="ECO:0000256" key="1">
    <source>
        <dbReference type="ARBA" id="ARBA00004141"/>
    </source>
</evidence>
<dbReference type="PROSITE" id="PS50850">
    <property type="entry name" value="MFS"/>
    <property type="match status" value="1"/>
</dbReference>
<dbReference type="GO" id="GO:0015144">
    <property type="term" value="F:carbohydrate transmembrane transporter activity"/>
    <property type="evidence" value="ECO:0007669"/>
    <property type="project" value="InterPro"/>
</dbReference>
<name>A0A8J5ET30_ZINOF</name>
<dbReference type="PROSITE" id="PS00217">
    <property type="entry name" value="SUGAR_TRANSPORT_2"/>
    <property type="match status" value="1"/>
</dbReference>
<organism evidence="13 14">
    <name type="scientific">Zingiber officinale</name>
    <name type="common">Ginger</name>
    <name type="synonym">Amomum zingiber</name>
    <dbReference type="NCBI Taxonomy" id="94328"/>
    <lineage>
        <taxon>Eukaryota</taxon>
        <taxon>Viridiplantae</taxon>
        <taxon>Streptophyta</taxon>
        <taxon>Embryophyta</taxon>
        <taxon>Tracheophyta</taxon>
        <taxon>Spermatophyta</taxon>
        <taxon>Magnoliopsida</taxon>
        <taxon>Liliopsida</taxon>
        <taxon>Zingiberales</taxon>
        <taxon>Zingiberaceae</taxon>
        <taxon>Zingiber</taxon>
    </lineage>
</organism>
<feature type="transmembrane region" description="Helical" evidence="11">
    <location>
        <begin position="188"/>
        <end position="206"/>
    </location>
</feature>
<evidence type="ECO:0000256" key="2">
    <source>
        <dbReference type="ARBA" id="ARBA00010992"/>
    </source>
</evidence>
<dbReference type="InterPro" id="IPR005828">
    <property type="entry name" value="MFS_sugar_transport-like"/>
</dbReference>
<dbReference type="PROSITE" id="PS00216">
    <property type="entry name" value="SUGAR_TRANSPORT_1"/>
    <property type="match status" value="1"/>
</dbReference>
<evidence type="ECO:0000256" key="4">
    <source>
        <dbReference type="ARBA" id="ARBA00022597"/>
    </source>
</evidence>
<accession>A0A8J5ET30</accession>
<keyword evidence="5 11" id="KW-0812">Transmembrane</keyword>
<dbReference type="PANTHER" id="PTHR23500:SF453">
    <property type="entry name" value="POLYOL TRANSPORTER 3-RELATED"/>
    <property type="match status" value="1"/>
</dbReference>
<dbReference type="PRINTS" id="PR00171">
    <property type="entry name" value="SUGRTRNSPORT"/>
</dbReference>
<keyword evidence="3 9" id="KW-0813">Transport</keyword>
<dbReference type="PANTHER" id="PTHR23500">
    <property type="entry name" value="SOLUTE CARRIER FAMILY 2, FACILITATED GLUCOSE TRANSPORTER"/>
    <property type="match status" value="1"/>
</dbReference>
<comment type="subcellular location">
    <subcellularLocation>
        <location evidence="1">Membrane</location>
        <topology evidence="1">Multi-pass membrane protein</topology>
    </subcellularLocation>
</comment>
<feature type="compositionally biased region" description="Basic and acidic residues" evidence="10">
    <location>
        <begin position="491"/>
        <end position="500"/>
    </location>
</feature>
<evidence type="ECO:0000256" key="3">
    <source>
        <dbReference type="ARBA" id="ARBA00022448"/>
    </source>
</evidence>
<evidence type="ECO:0000313" key="13">
    <source>
        <dbReference type="EMBL" id="KAG6474050.1"/>
    </source>
</evidence>
<evidence type="ECO:0000256" key="10">
    <source>
        <dbReference type="SAM" id="MobiDB-lite"/>
    </source>
</evidence>
<keyword evidence="6" id="KW-0769">Symport</keyword>
<evidence type="ECO:0000256" key="6">
    <source>
        <dbReference type="ARBA" id="ARBA00022847"/>
    </source>
</evidence>
<feature type="transmembrane region" description="Helical" evidence="11">
    <location>
        <begin position="321"/>
        <end position="344"/>
    </location>
</feature>
<dbReference type="InterPro" id="IPR036259">
    <property type="entry name" value="MFS_trans_sf"/>
</dbReference>
<dbReference type="SUPFAM" id="SSF103473">
    <property type="entry name" value="MFS general substrate transporter"/>
    <property type="match status" value="1"/>
</dbReference>
<feature type="transmembrane region" description="Helical" evidence="11">
    <location>
        <begin position="97"/>
        <end position="118"/>
    </location>
</feature>